<gene>
    <name evidence="2" type="ORF">JOC86_003096</name>
</gene>
<dbReference type="InterPro" id="IPR034660">
    <property type="entry name" value="DinB/YfiT-like"/>
</dbReference>
<evidence type="ECO:0000313" key="2">
    <source>
        <dbReference type="EMBL" id="MBM7586544.1"/>
    </source>
</evidence>
<reference evidence="2 3" key="1">
    <citation type="submission" date="2021-01" db="EMBL/GenBank/DDBJ databases">
        <title>Genomic Encyclopedia of Type Strains, Phase IV (KMG-IV): sequencing the most valuable type-strain genomes for metagenomic binning, comparative biology and taxonomic classification.</title>
        <authorList>
            <person name="Goeker M."/>
        </authorList>
    </citation>
    <scope>NUCLEOTIDE SEQUENCE [LARGE SCALE GENOMIC DNA]</scope>
    <source>
        <strain evidence="2 3">DSM 24834</strain>
    </source>
</reference>
<feature type="domain" description="DinB-like" evidence="1">
    <location>
        <begin position="7"/>
        <end position="153"/>
    </location>
</feature>
<dbReference type="Gene3D" id="1.20.120.450">
    <property type="entry name" value="dinb family like domain"/>
    <property type="match status" value="1"/>
</dbReference>
<dbReference type="EMBL" id="JAFBDZ010000003">
    <property type="protein sequence ID" value="MBM7586544.1"/>
    <property type="molecule type" value="Genomic_DNA"/>
</dbReference>
<accession>A0ABS2NFB7</accession>
<dbReference type="SUPFAM" id="SSF109854">
    <property type="entry name" value="DinB/YfiT-like putative metalloenzymes"/>
    <property type="match status" value="1"/>
</dbReference>
<dbReference type="Pfam" id="PF12867">
    <property type="entry name" value="DinB_2"/>
    <property type="match status" value="1"/>
</dbReference>
<evidence type="ECO:0000313" key="3">
    <source>
        <dbReference type="Proteomes" id="UP001646157"/>
    </source>
</evidence>
<evidence type="ECO:0000259" key="1">
    <source>
        <dbReference type="Pfam" id="PF12867"/>
    </source>
</evidence>
<proteinExistence type="predicted"/>
<name>A0ABS2NFB7_9BACI</name>
<dbReference type="InterPro" id="IPR024775">
    <property type="entry name" value="DinB-like"/>
</dbReference>
<keyword evidence="3" id="KW-1185">Reference proteome</keyword>
<protein>
    <recommendedName>
        <fullName evidence="1">DinB-like domain-containing protein</fullName>
    </recommendedName>
</protein>
<organism evidence="2 3">
    <name type="scientific">Rossellomorea pakistanensis</name>
    <dbReference type="NCBI Taxonomy" id="992288"/>
    <lineage>
        <taxon>Bacteria</taxon>
        <taxon>Bacillati</taxon>
        <taxon>Bacillota</taxon>
        <taxon>Bacilli</taxon>
        <taxon>Bacillales</taxon>
        <taxon>Bacillaceae</taxon>
        <taxon>Rossellomorea</taxon>
    </lineage>
</organism>
<comment type="caution">
    <text evidence="2">The sequence shown here is derived from an EMBL/GenBank/DDBJ whole genome shotgun (WGS) entry which is preliminary data.</text>
</comment>
<sequence>MWEKKIDEIREKLMMSIESLSDHEINTKPSEQEWSISEIILHLIGAEGRFMKLANQAAEEGNSRSVGLVNLSPLDNRKQKHIAPIDPPSDFHTKEQLVCELIKCRRQTHIFLNHYIEKDLANHSMNHHRFGEMPIWQVFELMGKHELRHLHQIEEVKQRIL</sequence>
<dbReference type="RefSeq" id="WP_205173756.1">
    <property type="nucleotide sequence ID" value="NZ_JAFBDZ010000003.1"/>
</dbReference>
<dbReference type="Proteomes" id="UP001646157">
    <property type="component" value="Unassembled WGS sequence"/>
</dbReference>